<evidence type="ECO:0000313" key="1">
    <source>
        <dbReference type="EMBL" id="KAB8303863.1"/>
    </source>
</evidence>
<dbReference type="EMBL" id="VIGI01000002">
    <property type="protein sequence ID" value="KAB8303863.1"/>
    <property type="molecule type" value="Genomic_DNA"/>
</dbReference>
<comment type="caution">
    <text evidence="1">The sequence shown here is derived from an EMBL/GenBank/DDBJ whole genome shotgun (WGS) entry which is preliminary data.</text>
</comment>
<dbReference type="Proteomes" id="UP000326757">
    <property type="component" value="Unassembled WGS sequence"/>
</dbReference>
<keyword evidence="2" id="KW-1185">Reference proteome</keyword>
<dbReference type="AlphaFoldDB" id="A0A5N6KJ96"/>
<reference evidence="1 2" key="1">
    <citation type="submission" date="2019-06" db="EMBL/GenBank/DDBJ databases">
        <title>Genome Sequence of the Brown Rot Fungal Pathogen Monilinia laxa.</title>
        <authorList>
            <person name="De Miccolis Angelini R.M."/>
            <person name="Landi L."/>
            <person name="Abate D."/>
            <person name="Pollastro S."/>
            <person name="Romanazzi G."/>
            <person name="Faretra F."/>
        </authorList>
    </citation>
    <scope>NUCLEOTIDE SEQUENCE [LARGE SCALE GENOMIC DNA]</scope>
    <source>
        <strain evidence="1 2">Mlax316</strain>
    </source>
</reference>
<evidence type="ECO:0000313" key="2">
    <source>
        <dbReference type="Proteomes" id="UP000326757"/>
    </source>
</evidence>
<name>A0A5N6KJ96_MONLA</name>
<sequence length="67" mass="7963">MASWSIKVVFYLADEFERTSELCLPVIFPAMERLILFFHYLRTSPRFISQLQLYLYFALMIVTPPTP</sequence>
<organism evidence="1 2">
    <name type="scientific">Monilinia laxa</name>
    <name type="common">Brown rot fungus</name>
    <name type="synonym">Sclerotinia laxa</name>
    <dbReference type="NCBI Taxonomy" id="61186"/>
    <lineage>
        <taxon>Eukaryota</taxon>
        <taxon>Fungi</taxon>
        <taxon>Dikarya</taxon>
        <taxon>Ascomycota</taxon>
        <taxon>Pezizomycotina</taxon>
        <taxon>Leotiomycetes</taxon>
        <taxon>Helotiales</taxon>
        <taxon>Sclerotiniaceae</taxon>
        <taxon>Monilinia</taxon>
    </lineage>
</organism>
<proteinExistence type="predicted"/>
<accession>A0A5N6KJ96</accession>
<gene>
    <name evidence="1" type="ORF">EYC80_005233</name>
</gene>
<protein>
    <submittedName>
        <fullName evidence="1">Uncharacterized protein</fullName>
    </submittedName>
</protein>